<evidence type="ECO:0000256" key="6">
    <source>
        <dbReference type="SAM" id="SignalP"/>
    </source>
</evidence>
<reference evidence="8" key="2">
    <citation type="submission" date="2009-11" db="EMBL/GenBank/DDBJ databases">
        <title>The Genome Sequence of Allomyces macrogynus strain ATCC 38327.</title>
        <authorList>
            <consortium name="The Broad Institute Genome Sequencing Platform"/>
            <person name="Russ C."/>
            <person name="Cuomo C."/>
            <person name="Shea T."/>
            <person name="Young S.K."/>
            <person name="Zeng Q."/>
            <person name="Koehrsen M."/>
            <person name="Haas B."/>
            <person name="Borodovsky M."/>
            <person name="Guigo R."/>
            <person name="Alvarado L."/>
            <person name="Berlin A."/>
            <person name="Borenstein D."/>
            <person name="Chen Z."/>
            <person name="Engels R."/>
            <person name="Freedman E."/>
            <person name="Gellesch M."/>
            <person name="Goldberg J."/>
            <person name="Griggs A."/>
            <person name="Gujja S."/>
            <person name="Heiman D."/>
            <person name="Hepburn T."/>
            <person name="Howarth C."/>
            <person name="Jen D."/>
            <person name="Larson L."/>
            <person name="Lewis B."/>
            <person name="Mehta T."/>
            <person name="Park D."/>
            <person name="Pearson M."/>
            <person name="Roberts A."/>
            <person name="Saif S."/>
            <person name="Shenoy N."/>
            <person name="Sisk P."/>
            <person name="Stolte C."/>
            <person name="Sykes S."/>
            <person name="Walk T."/>
            <person name="White J."/>
            <person name="Yandava C."/>
            <person name="Burger G."/>
            <person name="Gray M.W."/>
            <person name="Holland P.W.H."/>
            <person name="King N."/>
            <person name="Lang F.B.F."/>
            <person name="Roger A.J."/>
            <person name="Ruiz-Trillo I."/>
            <person name="Lander E."/>
            <person name="Nusbaum C."/>
        </authorList>
    </citation>
    <scope>NUCLEOTIDE SEQUENCE [LARGE SCALE GENOMIC DNA]</scope>
    <source>
        <strain evidence="8">ATCC 38327</strain>
    </source>
</reference>
<sequence>MAAFGLLCLTAVGTFGIQLASGSARQWGHAVHGLLYQLALDHLLAAEDEQMRVLKRNFCLDRRPGNEADDVRFTASQLIRDHLNGNSPGNETTSVLSFAPSFSTASINSLLHFAHTYRDSPVPAGAEGGDDRDAAAVAAAEACPAGICGPNAVAAGARPRNALWKPQIMAFFGMPHGRIQHPRLLALVAQLATRGGLCVLSHIVVPPLARRGNGSRRAAAERDPVESENEDEDVEYDEHGGDGDDEEAAGGAGAHMRDEDDVGVVAPGGRKVPLVRVPTGGSARRGSGNEVPIEDRMDVVVAMCERQVSRRKLILYQLMLAEDLRGFVKVFVAPSVKIGQTVLLQSVGLGELTANTVLAAWPERGSKWGDNLSSVRELAHLWRLARICGHNMLIAKGASMFPRNDDAPMRGTLDAL</sequence>
<organism evidence="7 8">
    <name type="scientific">Allomyces macrogynus (strain ATCC 38327)</name>
    <name type="common">Allomyces javanicus var. macrogynus</name>
    <dbReference type="NCBI Taxonomy" id="578462"/>
    <lineage>
        <taxon>Eukaryota</taxon>
        <taxon>Fungi</taxon>
        <taxon>Fungi incertae sedis</taxon>
        <taxon>Blastocladiomycota</taxon>
        <taxon>Blastocladiomycetes</taxon>
        <taxon>Blastocladiales</taxon>
        <taxon>Blastocladiaceae</taxon>
        <taxon>Allomyces</taxon>
    </lineage>
</organism>
<dbReference type="Proteomes" id="UP000054350">
    <property type="component" value="Unassembled WGS sequence"/>
</dbReference>
<proteinExistence type="predicted"/>
<evidence type="ECO:0000256" key="2">
    <source>
        <dbReference type="ARBA" id="ARBA00022692"/>
    </source>
</evidence>
<dbReference type="AlphaFoldDB" id="A0A0L0T1L2"/>
<keyword evidence="8" id="KW-1185">Reference proteome</keyword>
<dbReference type="EMBL" id="GG745357">
    <property type="protein sequence ID" value="KNE68627.1"/>
    <property type="molecule type" value="Genomic_DNA"/>
</dbReference>
<dbReference type="GO" id="GO:0055064">
    <property type="term" value="P:chloride ion homeostasis"/>
    <property type="evidence" value="ECO:0007669"/>
    <property type="project" value="TreeGrafter"/>
</dbReference>
<dbReference type="OrthoDB" id="2020542at2759"/>
<evidence type="ECO:0000256" key="1">
    <source>
        <dbReference type="ARBA" id="ARBA00004141"/>
    </source>
</evidence>
<dbReference type="GO" id="GO:0015379">
    <property type="term" value="F:potassium:chloride symporter activity"/>
    <property type="evidence" value="ECO:0007669"/>
    <property type="project" value="TreeGrafter"/>
</dbReference>
<dbReference type="PANTHER" id="PTHR11827:SF6">
    <property type="entry name" value="SOLUTE CARRIER FAMILY 12 MEMBER 8"/>
    <property type="match status" value="1"/>
</dbReference>
<gene>
    <name evidence="7" type="ORF">AMAG_19767</name>
</gene>
<dbReference type="GO" id="GO:0006884">
    <property type="term" value="P:cell volume homeostasis"/>
    <property type="evidence" value="ECO:0007669"/>
    <property type="project" value="TreeGrafter"/>
</dbReference>
<keyword evidence="2" id="KW-0812">Transmembrane</keyword>
<dbReference type="PANTHER" id="PTHR11827">
    <property type="entry name" value="SOLUTE CARRIER FAMILY 12, CATION COTRANSPORTERS"/>
    <property type="match status" value="1"/>
</dbReference>
<dbReference type="VEuPathDB" id="FungiDB:AMAG_19767"/>
<feature type="chain" id="PRO_5005548362" evidence="6">
    <location>
        <begin position="17"/>
        <end position="416"/>
    </location>
</feature>
<accession>A0A0L0T1L2</accession>
<dbReference type="STRING" id="578462.A0A0L0T1L2"/>
<feature type="compositionally biased region" description="Acidic residues" evidence="5">
    <location>
        <begin position="226"/>
        <end position="236"/>
    </location>
</feature>
<evidence type="ECO:0000313" key="8">
    <source>
        <dbReference type="Proteomes" id="UP000054350"/>
    </source>
</evidence>
<evidence type="ECO:0000313" key="7">
    <source>
        <dbReference type="EMBL" id="KNE68627.1"/>
    </source>
</evidence>
<comment type="subcellular location">
    <subcellularLocation>
        <location evidence="1">Membrane</location>
        <topology evidence="1">Multi-pass membrane protein</topology>
    </subcellularLocation>
</comment>
<reference evidence="7 8" key="1">
    <citation type="submission" date="2009-11" db="EMBL/GenBank/DDBJ databases">
        <title>Annotation of Allomyces macrogynus ATCC 38327.</title>
        <authorList>
            <consortium name="The Broad Institute Genome Sequencing Platform"/>
            <person name="Russ C."/>
            <person name="Cuomo C."/>
            <person name="Burger G."/>
            <person name="Gray M.W."/>
            <person name="Holland P.W.H."/>
            <person name="King N."/>
            <person name="Lang F.B.F."/>
            <person name="Roger A.J."/>
            <person name="Ruiz-Trillo I."/>
            <person name="Young S.K."/>
            <person name="Zeng Q."/>
            <person name="Gargeya S."/>
            <person name="Fitzgerald M."/>
            <person name="Haas B."/>
            <person name="Abouelleil A."/>
            <person name="Alvarado L."/>
            <person name="Arachchi H.M."/>
            <person name="Berlin A."/>
            <person name="Chapman S.B."/>
            <person name="Gearin G."/>
            <person name="Goldberg J."/>
            <person name="Griggs A."/>
            <person name="Gujja S."/>
            <person name="Hansen M."/>
            <person name="Heiman D."/>
            <person name="Howarth C."/>
            <person name="Larimer J."/>
            <person name="Lui A."/>
            <person name="MacDonald P.J.P."/>
            <person name="McCowen C."/>
            <person name="Montmayeur A."/>
            <person name="Murphy C."/>
            <person name="Neiman D."/>
            <person name="Pearson M."/>
            <person name="Priest M."/>
            <person name="Roberts A."/>
            <person name="Saif S."/>
            <person name="Shea T."/>
            <person name="Sisk P."/>
            <person name="Stolte C."/>
            <person name="Sykes S."/>
            <person name="Wortman J."/>
            <person name="Nusbaum C."/>
            <person name="Birren B."/>
        </authorList>
    </citation>
    <scope>NUCLEOTIDE SEQUENCE [LARGE SCALE GENOMIC DNA]</scope>
    <source>
        <strain evidence="7 8">ATCC 38327</strain>
    </source>
</reference>
<keyword evidence="4" id="KW-0472">Membrane</keyword>
<keyword evidence="3" id="KW-1133">Transmembrane helix</keyword>
<feature type="signal peptide" evidence="6">
    <location>
        <begin position="1"/>
        <end position="16"/>
    </location>
</feature>
<keyword evidence="6" id="KW-0732">Signal</keyword>
<dbReference type="InterPro" id="IPR004842">
    <property type="entry name" value="SLC12A_fam"/>
</dbReference>
<evidence type="ECO:0000256" key="3">
    <source>
        <dbReference type="ARBA" id="ARBA00022989"/>
    </source>
</evidence>
<evidence type="ECO:0000256" key="5">
    <source>
        <dbReference type="SAM" id="MobiDB-lite"/>
    </source>
</evidence>
<protein>
    <submittedName>
        <fullName evidence="7">Uncharacterized protein</fullName>
    </submittedName>
</protein>
<name>A0A0L0T1L2_ALLM3</name>
<dbReference type="GO" id="GO:0055075">
    <property type="term" value="P:potassium ion homeostasis"/>
    <property type="evidence" value="ECO:0007669"/>
    <property type="project" value="TreeGrafter"/>
</dbReference>
<evidence type="ECO:0000256" key="4">
    <source>
        <dbReference type="ARBA" id="ARBA00023136"/>
    </source>
</evidence>
<feature type="region of interest" description="Disordered" evidence="5">
    <location>
        <begin position="212"/>
        <end position="263"/>
    </location>
</feature>
<dbReference type="GO" id="GO:1990573">
    <property type="term" value="P:potassium ion import across plasma membrane"/>
    <property type="evidence" value="ECO:0007669"/>
    <property type="project" value="TreeGrafter"/>
</dbReference>
<dbReference type="GO" id="GO:0016020">
    <property type="term" value="C:membrane"/>
    <property type="evidence" value="ECO:0007669"/>
    <property type="project" value="UniProtKB-SubCell"/>
</dbReference>